<dbReference type="RefSeq" id="WP_145811276.1">
    <property type="nucleotide sequence ID" value="NZ_JBIBEG010000004.1"/>
</dbReference>
<dbReference type="EMBL" id="JBIBEG010000004">
    <property type="protein sequence ID" value="MFF5897940.1"/>
    <property type="molecule type" value="Genomic_DNA"/>
</dbReference>
<evidence type="ECO:0000313" key="2">
    <source>
        <dbReference type="EMBL" id="MFF5897940.1"/>
    </source>
</evidence>
<accession>A0ABW6X780</accession>
<reference evidence="2 3" key="1">
    <citation type="submission" date="2024-10" db="EMBL/GenBank/DDBJ databases">
        <title>The Natural Products Discovery Center: Release of the First 8490 Sequenced Strains for Exploring Actinobacteria Biosynthetic Diversity.</title>
        <authorList>
            <person name="Kalkreuter E."/>
            <person name="Kautsar S.A."/>
            <person name="Yang D."/>
            <person name="Bader C.D."/>
            <person name="Teijaro C.N."/>
            <person name="Fluegel L."/>
            <person name="Davis C.M."/>
            <person name="Simpson J.R."/>
            <person name="Lauterbach L."/>
            <person name="Steele A.D."/>
            <person name="Gui C."/>
            <person name="Meng S."/>
            <person name="Li G."/>
            <person name="Viehrig K."/>
            <person name="Ye F."/>
            <person name="Su P."/>
            <person name="Kiefer A.F."/>
            <person name="Nichols A."/>
            <person name="Cepeda A.J."/>
            <person name="Yan W."/>
            <person name="Fan B."/>
            <person name="Jiang Y."/>
            <person name="Adhikari A."/>
            <person name="Zheng C.-J."/>
            <person name="Schuster L."/>
            <person name="Cowan T.M."/>
            <person name="Smanski M.J."/>
            <person name="Chevrette M.G."/>
            <person name="De Carvalho L.P.S."/>
            <person name="Shen B."/>
        </authorList>
    </citation>
    <scope>NUCLEOTIDE SEQUENCE [LARGE SCALE GENOMIC DNA]</scope>
    <source>
        <strain evidence="2 3">NPDC012540</strain>
    </source>
</reference>
<sequence>MGEDLTDDAGVTSRQARFGKLPERIPLEDMITEEKATPNDTSASEYDPENSLRFYACLALD</sequence>
<name>A0ABW6X780_9ACTN</name>
<comment type="caution">
    <text evidence="2">The sequence shown here is derived from an EMBL/GenBank/DDBJ whole genome shotgun (WGS) entry which is preliminary data.</text>
</comment>
<proteinExistence type="predicted"/>
<protein>
    <submittedName>
        <fullName evidence="2">Uncharacterized protein</fullName>
    </submittedName>
</protein>
<feature type="region of interest" description="Disordered" evidence="1">
    <location>
        <begin position="1"/>
        <end position="25"/>
    </location>
</feature>
<organism evidence="2 3">
    <name type="scientific">Streptomyces argenteolus</name>
    <dbReference type="NCBI Taxonomy" id="67274"/>
    <lineage>
        <taxon>Bacteria</taxon>
        <taxon>Bacillati</taxon>
        <taxon>Actinomycetota</taxon>
        <taxon>Actinomycetes</taxon>
        <taxon>Kitasatosporales</taxon>
        <taxon>Streptomycetaceae</taxon>
        <taxon>Streptomyces</taxon>
    </lineage>
</organism>
<keyword evidence="3" id="KW-1185">Reference proteome</keyword>
<evidence type="ECO:0000256" key="1">
    <source>
        <dbReference type="SAM" id="MobiDB-lite"/>
    </source>
</evidence>
<gene>
    <name evidence="2" type="ORF">ACFY8O_18670</name>
</gene>
<dbReference type="Proteomes" id="UP001602322">
    <property type="component" value="Unassembled WGS sequence"/>
</dbReference>
<evidence type="ECO:0000313" key="3">
    <source>
        <dbReference type="Proteomes" id="UP001602322"/>
    </source>
</evidence>